<evidence type="ECO:0000313" key="3">
    <source>
        <dbReference type="Proteomes" id="UP000650511"/>
    </source>
</evidence>
<dbReference type="OrthoDB" id="555447at2"/>
<dbReference type="GO" id="GO:0016758">
    <property type="term" value="F:hexosyltransferase activity"/>
    <property type="evidence" value="ECO:0007669"/>
    <property type="project" value="InterPro"/>
</dbReference>
<dbReference type="InterPro" id="IPR007235">
    <property type="entry name" value="Glyco_trans_28_C"/>
</dbReference>
<proteinExistence type="predicted"/>
<dbReference type="Pfam" id="PF04101">
    <property type="entry name" value="Glyco_tran_28_C"/>
    <property type="match status" value="1"/>
</dbReference>
<keyword evidence="3" id="KW-1185">Reference proteome</keyword>
<gene>
    <name evidence="2" type="ORF">GCM10011354_13390</name>
</gene>
<evidence type="ECO:0000259" key="1">
    <source>
        <dbReference type="Pfam" id="PF04101"/>
    </source>
</evidence>
<reference evidence="2" key="2">
    <citation type="submission" date="2020-09" db="EMBL/GenBank/DDBJ databases">
        <authorList>
            <person name="Sun Q."/>
            <person name="Zhou Y."/>
        </authorList>
    </citation>
    <scope>NUCLEOTIDE SEQUENCE</scope>
    <source>
        <strain evidence="2">CGMCC 1.14988</strain>
    </source>
</reference>
<organism evidence="2 3">
    <name type="scientific">Egicoccus halophilus</name>
    <dbReference type="NCBI Taxonomy" id="1670830"/>
    <lineage>
        <taxon>Bacteria</taxon>
        <taxon>Bacillati</taxon>
        <taxon>Actinomycetota</taxon>
        <taxon>Nitriliruptoria</taxon>
        <taxon>Egicoccales</taxon>
        <taxon>Egicoccaceae</taxon>
        <taxon>Egicoccus</taxon>
    </lineage>
</organism>
<name>A0A8J3A9J9_9ACTN</name>
<dbReference type="EMBL" id="BMHA01000004">
    <property type="protein sequence ID" value="GGI05296.1"/>
    <property type="molecule type" value="Genomic_DNA"/>
</dbReference>
<dbReference type="AlphaFoldDB" id="A0A8J3A9J9"/>
<dbReference type="RefSeq" id="WP_130649413.1">
    <property type="nucleotide sequence ID" value="NZ_BMHA01000004.1"/>
</dbReference>
<reference evidence="2" key="1">
    <citation type="journal article" date="2014" name="Int. J. Syst. Evol. Microbiol.">
        <title>Complete genome sequence of Corynebacterium casei LMG S-19264T (=DSM 44701T), isolated from a smear-ripened cheese.</title>
        <authorList>
            <consortium name="US DOE Joint Genome Institute (JGI-PGF)"/>
            <person name="Walter F."/>
            <person name="Albersmeier A."/>
            <person name="Kalinowski J."/>
            <person name="Ruckert C."/>
        </authorList>
    </citation>
    <scope>NUCLEOTIDE SEQUENCE</scope>
    <source>
        <strain evidence="2">CGMCC 1.14988</strain>
    </source>
</reference>
<accession>A0A8J3A9J9</accession>
<dbReference type="Proteomes" id="UP000650511">
    <property type="component" value="Unassembled WGS sequence"/>
</dbReference>
<dbReference type="SUPFAM" id="SSF53756">
    <property type="entry name" value="UDP-Glycosyltransferase/glycogen phosphorylase"/>
    <property type="match status" value="1"/>
</dbReference>
<sequence length="312" mass="33215">MTTILAVANLGGHLRQLLELLPRLDVQGDVLWMTNDGEQSRSLLADQTVCYLPYPRAGSIGDAVSNARIAARALRGRSVDVAVSTGSSLAVSVLPLAAARGAEVHYIESATRTAGPSRAGQLLQRLPAVHLYTQSTDWADHRWRYVGDVFDGFTLRPRATGGIRRVVVTLGTSTFGGFRRLCERLLTILPADVEVLWQTGTTDVTGLPIEPTVELPATALEAAIVAADVVVSHAGTGSALTALANGKAPVLVPRDPLHGEHVDGHQFEIAERLAAAGLGIVRRVEELTLDTLTEAASFEAVRLGDTRPFPLT</sequence>
<evidence type="ECO:0000313" key="2">
    <source>
        <dbReference type="EMBL" id="GGI05296.1"/>
    </source>
</evidence>
<dbReference type="PANTHER" id="PTHR21015:SF22">
    <property type="entry name" value="GLYCOSYLTRANSFERASE"/>
    <property type="match status" value="1"/>
</dbReference>
<dbReference type="PANTHER" id="PTHR21015">
    <property type="entry name" value="UDP-N-ACETYLGLUCOSAMINE--N-ACETYLMURAMYL-(PENTAPEPTIDE) PYROPHOSPHORYL-UNDECAPRENOL N-ACETYLGLUCOSAMINE TRANSFERASE 1"/>
    <property type="match status" value="1"/>
</dbReference>
<protein>
    <submittedName>
        <fullName evidence="2">Glycosyl transferase</fullName>
    </submittedName>
</protein>
<dbReference type="Gene3D" id="3.40.50.2000">
    <property type="entry name" value="Glycogen Phosphorylase B"/>
    <property type="match status" value="1"/>
</dbReference>
<comment type="caution">
    <text evidence="2">The sequence shown here is derived from an EMBL/GenBank/DDBJ whole genome shotgun (WGS) entry which is preliminary data.</text>
</comment>
<keyword evidence="2" id="KW-0808">Transferase</keyword>
<feature type="domain" description="Glycosyl transferase family 28 C-terminal" evidence="1">
    <location>
        <begin position="166"/>
        <end position="295"/>
    </location>
</feature>